<evidence type="ECO:0000313" key="3">
    <source>
        <dbReference type="EMBL" id="CAE4571551.1"/>
    </source>
</evidence>
<feature type="region of interest" description="Disordered" evidence="2">
    <location>
        <begin position="1"/>
        <end position="54"/>
    </location>
</feature>
<gene>
    <name evidence="3" type="ORF">AMON00008_LOCUS11170</name>
</gene>
<evidence type="ECO:0000256" key="2">
    <source>
        <dbReference type="SAM" id="MobiDB-lite"/>
    </source>
</evidence>
<organism evidence="3">
    <name type="scientific">Alexandrium monilatum</name>
    <dbReference type="NCBI Taxonomy" id="311494"/>
    <lineage>
        <taxon>Eukaryota</taxon>
        <taxon>Sar</taxon>
        <taxon>Alveolata</taxon>
        <taxon>Dinophyceae</taxon>
        <taxon>Gonyaulacales</taxon>
        <taxon>Pyrocystaceae</taxon>
        <taxon>Alexandrium</taxon>
    </lineage>
</organism>
<evidence type="ECO:0000256" key="1">
    <source>
        <dbReference type="SAM" id="Coils"/>
    </source>
</evidence>
<feature type="compositionally biased region" description="Low complexity" evidence="2">
    <location>
        <begin position="24"/>
        <end position="35"/>
    </location>
</feature>
<sequence>MSGGPAGSKHEAASQQPAAPRWNSLGSGASAGSLLQQDERASSQMRLHTARAGSSARMTGDGALLGMVRRQLDAFEERVLGQLAGAREQQQSGRLREVALARLETKVAAAESAQPKLDRRIAELMGNFKGLSDELQAQIRRTDQADERFCNWRRQLEEELRQRFQDVEQRVQQASSGTRVLDASTQESHKRLAQRLARIEAGVGERPSLHDEVQAGLNSVHERLAALEENGLSCQASVQEAISRSHALGAAAPRASEEALTFLEQRLAVLADRVEGVLQDAHEVHARVAAQEQQHKALRTLVEAREQHMREWDGKLGVMSQGEHVSDSQPILSARGGPVAEAAGSLQALNDCQDRLQQALNDCQDRLQQAESRMAVLEVELEGARADSGLAPQVAALVTQLREVLPRVMQHGHAIAELRASERPGEGASSEELSKIVEQLNSHSLLLSEQAEKGQLAIAEASAAKRDLERLTELSDGVRGMADGLAGDFDGLKRDIVSLAAAMPRREEILEVAGQVTKHAALLSEAAERGRRAAAESSAAREERRVLAAASDSIREAVEAVLRDFADLRSEFQENAASSKDVVERLEFQGALELLRQEIGALRPRLEASALQESVERLHKEDLQKMFDRLNEHAEMLEEHGLKTRRAMAEASEAKRNAECLAARLSADGAAGHPDSQQGPLQEASLARQLKSDEATESQLSCISTEKADVSALIRALDPQLDALAQHAGASENGDVQQQQLLLAGARRVWEDQESEAKAHERVLACIDELCARLATLDSMVTAEGGHSGTDLEHRFEALSGRVAEVQALEKQLEAKVEGLTAQARLGRGPGAALSPRSPAVEPDGDAGGGGLN</sequence>
<name>A0A7S4Q4J8_9DINO</name>
<feature type="region of interest" description="Disordered" evidence="2">
    <location>
        <begin position="668"/>
        <end position="690"/>
    </location>
</feature>
<keyword evidence="1" id="KW-0175">Coiled coil</keyword>
<protein>
    <submittedName>
        <fullName evidence="3">Uncharacterized protein</fullName>
    </submittedName>
</protein>
<feature type="region of interest" description="Disordered" evidence="2">
    <location>
        <begin position="826"/>
        <end position="853"/>
    </location>
</feature>
<proteinExistence type="predicted"/>
<accession>A0A7S4Q4J8</accession>
<reference evidence="3" key="1">
    <citation type="submission" date="2021-01" db="EMBL/GenBank/DDBJ databases">
        <authorList>
            <person name="Corre E."/>
            <person name="Pelletier E."/>
            <person name="Niang G."/>
            <person name="Scheremetjew M."/>
            <person name="Finn R."/>
            <person name="Kale V."/>
            <person name="Holt S."/>
            <person name="Cochrane G."/>
            <person name="Meng A."/>
            <person name="Brown T."/>
            <person name="Cohen L."/>
        </authorList>
    </citation>
    <scope>NUCLEOTIDE SEQUENCE</scope>
    <source>
        <strain evidence="3">CCMP3105</strain>
    </source>
</reference>
<feature type="coiled-coil region" evidence="1">
    <location>
        <begin position="346"/>
        <end position="387"/>
    </location>
</feature>
<feature type="coiled-coil region" evidence="1">
    <location>
        <begin position="620"/>
        <end position="668"/>
    </location>
</feature>
<dbReference type="AlphaFoldDB" id="A0A7S4Q4J8"/>
<dbReference type="EMBL" id="HBNR01016947">
    <property type="protein sequence ID" value="CAE4571551.1"/>
    <property type="molecule type" value="Transcribed_RNA"/>
</dbReference>